<feature type="transmembrane region" description="Helical" evidence="1">
    <location>
        <begin position="134"/>
        <end position="157"/>
    </location>
</feature>
<keyword evidence="1" id="KW-0472">Membrane</keyword>
<evidence type="ECO:0000313" key="3">
    <source>
        <dbReference type="Proteomes" id="UP000253908"/>
    </source>
</evidence>
<gene>
    <name evidence="2" type="ORF">CUC15_16465</name>
</gene>
<proteinExistence type="predicted"/>
<dbReference type="AlphaFoldDB" id="A0A345PK97"/>
<evidence type="ECO:0000256" key="1">
    <source>
        <dbReference type="SAM" id="Phobius"/>
    </source>
</evidence>
<dbReference type="InterPro" id="IPR046481">
    <property type="entry name" value="DUF6574"/>
</dbReference>
<organism evidence="2 3">
    <name type="scientific">Oceanobacillus zhaokaii</name>
    <dbReference type="NCBI Taxonomy" id="2052660"/>
    <lineage>
        <taxon>Bacteria</taxon>
        <taxon>Bacillati</taxon>
        <taxon>Bacillota</taxon>
        <taxon>Bacilli</taxon>
        <taxon>Bacillales</taxon>
        <taxon>Bacillaceae</taxon>
        <taxon>Oceanobacillus</taxon>
    </lineage>
</organism>
<protein>
    <recommendedName>
        <fullName evidence="4">Zinc ribbon domain-containing protein</fullName>
    </recommendedName>
</protein>
<dbReference type="EMBL" id="CP024848">
    <property type="protein sequence ID" value="AXI10427.1"/>
    <property type="molecule type" value="Genomic_DNA"/>
</dbReference>
<keyword evidence="1" id="KW-0812">Transmembrane</keyword>
<dbReference type="RefSeq" id="WP_114917713.1">
    <property type="nucleotide sequence ID" value="NZ_CP024848.1"/>
</dbReference>
<name>A0A345PK97_9BACI</name>
<sequence>MLVCSNCNNHQEDGKFCGVCGGALKQALSEEQFNGSIEQSGVSSANSGAAALETQAQPTATAIKSGVSQYWSYFLSLFKNPTRAFQSNEKHYLNGLITLALYAIIFSLSIYFLTNSLMRSFGGFFGESVPFFALVSRLAIAVIITFVITFGSAFAMIRFAKNQETFKTIIAQYGSIIVPFTALNVVAMLGGLIGSYQLTFIPLVISVIFTFTFVPVLFVFEKVSNINKNGQKVYLSLATIVLISLISYILGDALLSSLVEDIEDLLYYVW</sequence>
<dbReference type="OrthoDB" id="2448863at2"/>
<feature type="transmembrane region" description="Helical" evidence="1">
    <location>
        <begin position="199"/>
        <end position="220"/>
    </location>
</feature>
<accession>A0A345PK97</accession>
<evidence type="ECO:0000313" key="2">
    <source>
        <dbReference type="EMBL" id="AXI10427.1"/>
    </source>
</evidence>
<evidence type="ECO:0008006" key="4">
    <source>
        <dbReference type="Google" id="ProtNLM"/>
    </source>
</evidence>
<feature type="transmembrane region" description="Helical" evidence="1">
    <location>
        <begin position="169"/>
        <end position="193"/>
    </location>
</feature>
<keyword evidence="3" id="KW-1185">Reference proteome</keyword>
<keyword evidence="1" id="KW-1133">Transmembrane helix</keyword>
<feature type="transmembrane region" description="Helical" evidence="1">
    <location>
        <begin position="92"/>
        <end position="114"/>
    </location>
</feature>
<feature type="transmembrane region" description="Helical" evidence="1">
    <location>
        <begin position="232"/>
        <end position="250"/>
    </location>
</feature>
<dbReference type="KEGG" id="ocn:CUC15_16465"/>
<dbReference type="Pfam" id="PF20214">
    <property type="entry name" value="DUF6574"/>
    <property type="match status" value="1"/>
</dbReference>
<reference evidence="3" key="1">
    <citation type="submission" date="2017-11" db="EMBL/GenBank/DDBJ databases">
        <authorList>
            <person name="Zhu W."/>
        </authorList>
    </citation>
    <scope>NUCLEOTIDE SEQUENCE [LARGE SCALE GENOMIC DNA]</scope>
    <source>
        <strain evidence="3">160</strain>
    </source>
</reference>
<dbReference type="Proteomes" id="UP000253908">
    <property type="component" value="Chromosome"/>
</dbReference>